<dbReference type="PANTHER" id="PTHR30483:SF6">
    <property type="entry name" value="PERIPLASMIC BINDING PROTEIN OF ABC TRANSPORTER FOR NATURAL AMINO ACIDS"/>
    <property type="match status" value="1"/>
</dbReference>
<comment type="similarity">
    <text evidence="1">Belongs to the leucine-binding protein family.</text>
</comment>
<dbReference type="Pfam" id="PF13458">
    <property type="entry name" value="Peripla_BP_6"/>
    <property type="match status" value="1"/>
</dbReference>
<dbReference type="Proteomes" id="UP001517247">
    <property type="component" value="Unassembled WGS sequence"/>
</dbReference>
<comment type="caution">
    <text evidence="4">The sequence shown here is derived from an EMBL/GenBank/DDBJ whole genome shotgun (WGS) entry which is preliminary data.</text>
</comment>
<protein>
    <submittedName>
        <fullName evidence="4">ABC transporter substrate-binding protein</fullName>
    </submittedName>
</protein>
<dbReference type="Gene3D" id="3.40.50.2300">
    <property type="match status" value="2"/>
</dbReference>
<feature type="domain" description="Leucine-binding protein" evidence="3">
    <location>
        <begin position="4"/>
        <end position="345"/>
    </location>
</feature>
<evidence type="ECO:0000259" key="3">
    <source>
        <dbReference type="Pfam" id="PF13458"/>
    </source>
</evidence>
<sequence length="384" mass="42755">MSKPLKVGFLLPYSGMYPFYGQHTMAGIACALTKNNIPASQFNFMPAYVGNGERNKCIEEAKRLIFFEGVDVLMGMVNIQVIDELKPMLQNFNKLGFFLDFGEYIPSAATTGENIYSLSMNLWQSQYALGKWAVNEFGPAGQLVMPIYEAGFNLNSSFTEGAAAAGSTGVNSFVLPQAYANNETLNLTPFFEALEKETPNFVHAIFSGKMANQFLWQWRQSKFYDTVPLVVVENMAYNEALFEAEDMNIKMYSARSWHRDMQGKNNKAFVKQFEDFGKQDANVFALLGYEAGLALAHMLPQLLKGDAAEAVYQLNKKGVEGPRGLIGHQTMGINAYHPIDIVKIQTAKPRTLQTILASETAFGFDTTDVIETTQSGWLNPYISV</sequence>
<accession>A0ABW9J448</accession>
<dbReference type="RefSeq" id="WP_138722392.1">
    <property type="nucleotide sequence ID" value="NZ_SSHJ02000005.1"/>
</dbReference>
<proteinExistence type="inferred from homology"/>
<dbReference type="PROSITE" id="PS51257">
    <property type="entry name" value="PROKAR_LIPOPROTEIN"/>
    <property type="match status" value="1"/>
</dbReference>
<reference evidence="4 5" key="1">
    <citation type="submission" date="2024-12" db="EMBL/GenBank/DDBJ databases">
        <authorList>
            <person name="Hu S."/>
        </authorList>
    </citation>
    <scope>NUCLEOTIDE SEQUENCE [LARGE SCALE GENOMIC DNA]</scope>
    <source>
        <strain evidence="4 5">THG-T11</strain>
    </source>
</reference>
<dbReference type="InterPro" id="IPR028081">
    <property type="entry name" value="Leu-bd"/>
</dbReference>
<dbReference type="EMBL" id="SSHJ02000005">
    <property type="protein sequence ID" value="MFN0255279.1"/>
    <property type="molecule type" value="Genomic_DNA"/>
</dbReference>
<keyword evidence="5" id="KW-1185">Reference proteome</keyword>
<dbReference type="InterPro" id="IPR051010">
    <property type="entry name" value="BCAA_transport"/>
</dbReference>
<gene>
    <name evidence="4" type="ORF">E6A44_006825</name>
</gene>
<evidence type="ECO:0000256" key="2">
    <source>
        <dbReference type="ARBA" id="ARBA00022729"/>
    </source>
</evidence>
<dbReference type="InterPro" id="IPR028082">
    <property type="entry name" value="Peripla_BP_I"/>
</dbReference>
<evidence type="ECO:0000313" key="5">
    <source>
        <dbReference type="Proteomes" id="UP001517247"/>
    </source>
</evidence>
<organism evidence="4 5">
    <name type="scientific">Pedobacter ureilyticus</name>
    <dbReference type="NCBI Taxonomy" id="1393051"/>
    <lineage>
        <taxon>Bacteria</taxon>
        <taxon>Pseudomonadati</taxon>
        <taxon>Bacteroidota</taxon>
        <taxon>Sphingobacteriia</taxon>
        <taxon>Sphingobacteriales</taxon>
        <taxon>Sphingobacteriaceae</taxon>
        <taxon>Pedobacter</taxon>
    </lineage>
</organism>
<evidence type="ECO:0000313" key="4">
    <source>
        <dbReference type="EMBL" id="MFN0255279.1"/>
    </source>
</evidence>
<dbReference type="SUPFAM" id="SSF53822">
    <property type="entry name" value="Periplasmic binding protein-like I"/>
    <property type="match status" value="1"/>
</dbReference>
<dbReference type="PANTHER" id="PTHR30483">
    <property type="entry name" value="LEUCINE-SPECIFIC-BINDING PROTEIN"/>
    <property type="match status" value="1"/>
</dbReference>
<keyword evidence="2" id="KW-0732">Signal</keyword>
<name>A0ABW9J448_9SPHI</name>
<evidence type="ECO:0000256" key="1">
    <source>
        <dbReference type="ARBA" id="ARBA00010062"/>
    </source>
</evidence>